<dbReference type="AlphaFoldDB" id="A0A1H7JF46"/>
<evidence type="ECO:0000313" key="1">
    <source>
        <dbReference type="EMBL" id="SEK73183.1"/>
    </source>
</evidence>
<proteinExistence type="predicted"/>
<name>A0A1H7JF46_OLID1</name>
<dbReference type="EMBL" id="FOAF01000001">
    <property type="protein sequence ID" value="SEK73183.1"/>
    <property type="molecule type" value="Genomic_DNA"/>
</dbReference>
<protein>
    <submittedName>
        <fullName evidence="1">Uncharacterized protein</fullName>
    </submittedName>
</protein>
<keyword evidence="2" id="KW-1185">Reference proteome</keyword>
<evidence type="ECO:0000313" key="2">
    <source>
        <dbReference type="Proteomes" id="UP000199421"/>
    </source>
</evidence>
<dbReference type="Proteomes" id="UP000199421">
    <property type="component" value="Unassembled WGS sequence"/>
</dbReference>
<organism evidence="1 2">
    <name type="scientific">Olivibacter domesticus</name>
    <name type="common">Pseudosphingobacterium domesticum</name>
    <dbReference type="NCBI Taxonomy" id="407022"/>
    <lineage>
        <taxon>Bacteria</taxon>
        <taxon>Pseudomonadati</taxon>
        <taxon>Bacteroidota</taxon>
        <taxon>Sphingobacteriia</taxon>
        <taxon>Sphingobacteriales</taxon>
        <taxon>Sphingobacteriaceae</taxon>
        <taxon>Olivibacter</taxon>
    </lineage>
</organism>
<sequence>MIGYKLLLTIIREQIYLKKSNKQHPIARNEIGDVVKAER</sequence>
<accession>A0A1H7JF46</accession>
<gene>
    <name evidence="1" type="ORF">SAMN05661044_00996</name>
</gene>
<reference evidence="2" key="1">
    <citation type="submission" date="2016-10" db="EMBL/GenBank/DDBJ databases">
        <authorList>
            <person name="Varghese N."/>
            <person name="Submissions S."/>
        </authorList>
    </citation>
    <scope>NUCLEOTIDE SEQUENCE [LARGE SCALE GENOMIC DNA]</scope>
    <source>
        <strain evidence="2">DSM 18733</strain>
    </source>
</reference>